<protein>
    <recommendedName>
        <fullName evidence="5">Centrosomal protein of 70 kDa</fullName>
    </recommendedName>
</protein>
<evidence type="ECO:0008006" key="5">
    <source>
        <dbReference type="Google" id="ProtNLM"/>
    </source>
</evidence>
<name>A0AAV8UPS2_9RHOD</name>
<dbReference type="AlphaFoldDB" id="A0AAV8UPS2"/>
<reference evidence="3 4" key="1">
    <citation type="journal article" date="2023" name="Nat. Commun.">
        <title>Origin of minicircular mitochondrial genomes in red algae.</title>
        <authorList>
            <person name="Lee Y."/>
            <person name="Cho C.H."/>
            <person name="Lee Y.M."/>
            <person name="Park S.I."/>
            <person name="Yang J.H."/>
            <person name="West J.A."/>
            <person name="Bhattacharya D."/>
            <person name="Yoon H.S."/>
        </authorList>
    </citation>
    <scope>NUCLEOTIDE SEQUENCE [LARGE SCALE GENOMIC DNA]</scope>
    <source>
        <strain evidence="3 4">CCMP1338</strain>
        <tissue evidence="3">Whole cell</tissue>
    </source>
</reference>
<dbReference type="Proteomes" id="UP001157974">
    <property type="component" value="Unassembled WGS sequence"/>
</dbReference>
<organism evidence="3 4">
    <name type="scientific">Rhodosorus marinus</name>
    <dbReference type="NCBI Taxonomy" id="101924"/>
    <lineage>
        <taxon>Eukaryota</taxon>
        <taxon>Rhodophyta</taxon>
        <taxon>Stylonematophyceae</taxon>
        <taxon>Stylonematales</taxon>
        <taxon>Stylonemataceae</taxon>
        <taxon>Rhodosorus</taxon>
    </lineage>
</organism>
<dbReference type="EMBL" id="JAMWBK010000007">
    <property type="protein sequence ID" value="KAJ8903496.1"/>
    <property type="molecule type" value="Genomic_DNA"/>
</dbReference>
<feature type="coiled-coil region" evidence="1">
    <location>
        <begin position="217"/>
        <end position="248"/>
    </location>
</feature>
<keyword evidence="4" id="KW-1185">Reference proteome</keyword>
<evidence type="ECO:0000256" key="1">
    <source>
        <dbReference type="SAM" id="Coils"/>
    </source>
</evidence>
<feature type="region of interest" description="Disordered" evidence="2">
    <location>
        <begin position="182"/>
        <end position="201"/>
    </location>
</feature>
<proteinExistence type="predicted"/>
<gene>
    <name evidence="3" type="ORF">NDN08_004602</name>
</gene>
<comment type="caution">
    <text evidence="3">The sequence shown here is derived from an EMBL/GenBank/DDBJ whole genome shotgun (WGS) entry which is preliminary data.</text>
</comment>
<sequence>MASDRFQDIDELHRYLSASLPPQNKENRCSNSDIDMVNRLLEANGFAGSLEPLKQGNMEETFNSTLASISKVVHRYKTNEERLGKVAQKIESVKEMEGKLSAEVRRGRGQLESKKRKLVDLQNTIREEVESFKSASAAVKRETNELRSFNSSLLQRETKNRMEMKRKEVELEKTRESLRALTSREGPRARGPRKVARGWEQPAKKKADGDSYFETFLVGLNERQELLIRENEEIRAQLAEAYEKLMRNLPEQDHDNQDELDNVSVSWFQMPLSLIYDELETMLNQIERQLDLADESPKCLLLS</sequence>
<evidence type="ECO:0000256" key="2">
    <source>
        <dbReference type="SAM" id="MobiDB-lite"/>
    </source>
</evidence>
<evidence type="ECO:0000313" key="3">
    <source>
        <dbReference type="EMBL" id="KAJ8903496.1"/>
    </source>
</evidence>
<accession>A0AAV8UPS2</accession>
<evidence type="ECO:0000313" key="4">
    <source>
        <dbReference type="Proteomes" id="UP001157974"/>
    </source>
</evidence>
<keyword evidence="1" id="KW-0175">Coiled coil</keyword>